<dbReference type="AlphaFoldDB" id="A0A2A4YUX8"/>
<organism evidence="8">
    <name type="scientific">OCS116 cluster bacterium</name>
    <dbReference type="NCBI Taxonomy" id="2030921"/>
    <lineage>
        <taxon>Bacteria</taxon>
        <taxon>Pseudomonadati</taxon>
        <taxon>Pseudomonadota</taxon>
        <taxon>Alphaproteobacteria</taxon>
        <taxon>OCS116 cluster</taxon>
    </lineage>
</organism>
<dbReference type="GO" id="GO:1990002">
    <property type="term" value="F:methylglyoxal reductase (NADPH) (acetol producing) activity"/>
    <property type="evidence" value="ECO:0007669"/>
    <property type="project" value="TreeGrafter"/>
</dbReference>
<dbReference type="PANTHER" id="PTHR43827:SF3">
    <property type="entry name" value="NADP-DEPENDENT OXIDOREDUCTASE DOMAIN-CONTAINING PROTEIN"/>
    <property type="match status" value="1"/>
</dbReference>
<evidence type="ECO:0000313" key="8">
    <source>
        <dbReference type="EMBL" id="PCI98097.1"/>
    </source>
</evidence>
<evidence type="ECO:0000256" key="6">
    <source>
        <dbReference type="PIRSR" id="PIRSR000097-3"/>
    </source>
</evidence>
<reference evidence="8" key="2">
    <citation type="journal article" date="2018" name="ISME J.">
        <title>A dynamic microbial community with high functional redundancy inhabits the cold, oxic subseafloor aquifer.</title>
        <authorList>
            <person name="Tully B.J."/>
            <person name="Wheat C.G."/>
            <person name="Glazer B.T."/>
            <person name="Huber J.A."/>
        </authorList>
    </citation>
    <scope>NUCLEOTIDE SEQUENCE</scope>
    <source>
        <strain evidence="8">NORP83</strain>
    </source>
</reference>
<dbReference type="InterPro" id="IPR036812">
    <property type="entry name" value="NAD(P)_OxRdtase_dom_sf"/>
</dbReference>
<dbReference type="Gene3D" id="3.20.20.100">
    <property type="entry name" value="NADP-dependent oxidoreductase domain"/>
    <property type="match status" value="1"/>
</dbReference>
<gene>
    <name evidence="8" type="ORF">COB13_14530</name>
</gene>
<dbReference type="Pfam" id="PF00248">
    <property type="entry name" value="Aldo_ket_red"/>
    <property type="match status" value="1"/>
</dbReference>
<dbReference type="SUPFAM" id="SSF51430">
    <property type="entry name" value="NAD(P)-linked oxidoreductase"/>
    <property type="match status" value="1"/>
</dbReference>
<keyword evidence="2" id="KW-0521">NADP</keyword>
<protein>
    <submittedName>
        <fullName evidence="8">Aldo/keto reductase</fullName>
    </submittedName>
</protein>
<dbReference type="EMBL" id="NVUS01000024">
    <property type="protein sequence ID" value="PCI98097.1"/>
    <property type="molecule type" value="Genomic_DNA"/>
</dbReference>
<feature type="active site" description="Proton donor" evidence="4">
    <location>
        <position position="46"/>
    </location>
</feature>
<comment type="similarity">
    <text evidence="1">Belongs to the aldo/keto reductase family.</text>
</comment>
<feature type="domain" description="NADP-dependent oxidoreductase" evidence="7">
    <location>
        <begin position="13"/>
        <end position="257"/>
    </location>
</feature>
<reference key="1">
    <citation type="submission" date="2017-08" db="EMBL/GenBank/DDBJ databases">
        <title>A dynamic microbial community with high functional redundancy inhabits the cold, oxic subseafloor aquifer.</title>
        <authorList>
            <person name="Tully B.J."/>
            <person name="Wheat C.G."/>
            <person name="Glazer B.T."/>
            <person name="Huber J.A."/>
        </authorList>
    </citation>
    <scope>NUCLEOTIDE SEQUENCE [LARGE SCALE GENOMIC DNA]</scope>
</reference>
<dbReference type="PRINTS" id="PR00069">
    <property type="entry name" value="ALDKETRDTASE"/>
</dbReference>
<sequence length="279" mass="30448">MSEEKRVAGMLQMGYGTWNRPGEEAYQGTLWALEAGCRHIDGAQGYDNEEEVGRAIADSGISRNEIHITTKVKPENFAPGVVLSSTKESLEKLNMGPVDMLLLHYPSIGGEYPMEEYMAQFAECLDSGMTKTIGLSNFTIPLIDQAVKLLGDRQVMTNQVESHVYMQNDAIVEHCKSLGISITAFSPLARGAVVGDEVLTAIGKNHGGATAAQISLAYLMSQGQIVIPSSGKKQRIIENFAARNIELSADEIAQCYNLEKGLRLVNGSWCPKWDAYSRA</sequence>
<proteinExistence type="inferred from homology"/>
<evidence type="ECO:0000256" key="4">
    <source>
        <dbReference type="PIRSR" id="PIRSR000097-1"/>
    </source>
</evidence>
<dbReference type="InterPro" id="IPR023210">
    <property type="entry name" value="NADP_OxRdtase_dom"/>
</dbReference>
<evidence type="ECO:0000256" key="2">
    <source>
        <dbReference type="ARBA" id="ARBA00022857"/>
    </source>
</evidence>
<dbReference type="InterPro" id="IPR018170">
    <property type="entry name" value="Aldo/ket_reductase_CS"/>
</dbReference>
<name>A0A2A4YUX8_9PROT</name>
<feature type="binding site" evidence="5">
    <location>
        <position position="104"/>
    </location>
    <ligand>
        <name>substrate</name>
    </ligand>
</feature>
<keyword evidence="3" id="KW-0560">Oxidoreductase</keyword>
<dbReference type="PIRSF" id="PIRSF000097">
    <property type="entry name" value="AKR"/>
    <property type="match status" value="1"/>
</dbReference>
<dbReference type="GO" id="GO:0051596">
    <property type="term" value="P:methylglyoxal catabolic process"/>
    <property type="evidence" value="ECO:0007669"/>
    <property type="project" value="TreeGrafter"/>
</dbReference>
<dbReference type="InterPro" id="IPR020471">
    <property type="entry name" value="AKR"/>
</dbReference>
<evidence type="ECO:0000256" key="1">
    <source>
        <dbReference type="ARBA" id="ARBA00007905"/>
    </source>
</evidence>
<dbReference type="PANTHER" id="PTHR43827">
    <property type="entry name" value="2,5-DIKETO-D-GLUCONIC ACID REDUCTASE"/>
    <property type="match status" value="1"/>
</dbReference>
<evidence type="ECO:0000256" key="3">
    <source>
        <dbReference type="ARBA" id="ARBA00023002"/>
    </source>
</evidence>
<accession>A0A2A4YUX8</accession>
<evidence type="ECO:0000259" key="7">
    <source>
        <dbReference type="Pfam" id="PF00248"/>
    </source>
</evidence>
<dbReference type="PROSITE" id="PS00062">
    <property type="entry name" value="ALDOKETO_REDUCTASE_2"/>
    <property type="match status" value="1"/>
</dbReference>
<comment type="caution">
    <text evidence="8">The sequence shown here is derived from an EMBL/GenBank/DDBJ whole genome shotgun (WGS) entry which is preliminary data.</text>
</comment>
<feature type="site" description="Lowers pKa of active site Tyr" evidence="6">
    <location>
        <position position="71"/>
    </location>
</feature>
<evidence type="ECO:0000256" key="5">
    <source>
        <dbReference type="PIRSR" id="PIRSR000097-2"/>
    </source>
</evidence>